<feature type="binding site" evidence="7">
    <location>
        <position position="86"/>
    </location>
    <ligand>
        <name>Zn(2+)</name>
        <dbReference type="ChEBI" id="CHEBI:29105"/>
    </ligand>
</feature>
<dbReference type="PANTHER" id="PTHR33202:SF7">
    <property type="entry name" value="FERRIC UPTAKE REGULATION PROTEIN"/>
    <property type="match status" value="1"/>
</dbReference>
<dbReference type="InterPro" id="IPR036388">
    <property type="entry name" value="WH-like_DNA-bd_sf"/>
</dbReference>
<reference evidence="10" key="1">
    <citation type="submission" date="2017-02" db="EMBL/GenBank/DDBJ databases">
        <authorList>
            <person name="Tetz G."/>
            <person name="Tetz V."/>
        </authorList>
    </citation>
    <scope>NUCLEOTIDE SEQUENCE [LARGE SCALE GENOMIC DNA]</scope>
    <source>
        <strain evidence="10">VT16-26</strain>
    </source>
</reference>
<proteinExistence type="inferred from homology"/>
<dbReference type="GO" id="GO:1900376">
    <property type="term" value="P:regulation of secondary metabolite biosynthetic process"/>
    <property type="evidence" value="ECO:0007669"/>
    <property type="project" value="TreeGrafter"/>
</dbReference>
<keyword evidence="8" id="KW-0408">Iron</keyword>
<evidence type="ECO:0000256" key="7">
    <source>
        <dbReference type="PIRSR" id="PIRSR602481-1"/>
    </source>
</evidence>
<dbReference type="GO" id="GO:0008270">
    <property type="term" value="F:zinc ion binding"/>
    <property type="evidence" value="ECO:0007669"/>
    <property type="project" value="TreeGrafter"/>
</dbReference>
<evidence type="ECO:0000256" key="5">
    <source>
        <dbReference type="ARBA" id="ARBA00023125"/>
    </source>
</evidence>
<dbReference type="InterPro" id="IPR043135">
    <property type="entry name" value="Fur_C"/>
</dbReference>
<keyword evidence="5" id="KW-0238">DNA-binding</keyword>
<feature type="binding site" evidence="8">
    <location>
        <position position="78"/>
    </location>
    <ligand>
        <name>Fe cation</name>
        <dbReference type="ChEBI" id="CHEBI:24875"/>
    </ligand>
</feature>
<feature type="binding site" evidence="8">
    <location>
        <position position="96"/>
    </location>
    <ligand>
        <name>Fe cation</name>
        <dbReference type="ChEBI" id="CHEBI:24875"/>
    </ligand>
</feature>
<evidence type="ECO:0000256" key="8">
    <source>
        <dbReference type="PIRSR" id="PIRSR602481-2"/>
    </source>
</evidence>
<keyword evidence="2" id="KW-0678">Repressor</keyword>
<dbReference type="Gene3D" id="3.30.1490.190">
    <property type="match status" value="1"/>
</dbReference>
<dbReference type="GO" id="GO:0003700">
    <property type="term" value="F:DNA-binding transcription factor activity"/>
    <property type="evidence" value="ECO:0007669"/>
    <property type="project" value="InterPro"/>
</dbReference>
<keyword evidence="3 7" id="KW-0862">Zinc</keyword>
<keyword evidence="7" id="KW-0479">Metal-binding</keyword>
<name>A0A202C4Q3_9FLAO</name>
<gene>
    <name evidence="9" type="ORF">B0E34_06840</name>
</gene>
<evidence type="ECO:0000256" key="1">
    <source>
        <dbReference type="ARBA" id="ARBA00007957"/>
    </source>
</evidence>
<feature type="binding site" evidence="7">
    <location>
        <position position="89"/>
    </location>
    <ligand>
        <name>Zn(2+)</name>
        <dbReference type="ChEBI" id="CHEBI:29105"/>
    </ligand>
</feature>
<dbReference type="InterPro" id="IPR002481">
    <property type="entry name" value="FUR"/>
</dbReference>
<dbReference type="GO" id="GO:0000976">
    <property type="term" value="F:transcription cis-regulatory region binding"/>
    <property type="evidence" value="ECO:0007669"/>
    <property type="project" value="TreeGrafter"/>
</dbReference>
<comment type="cofactor">
    <cofactor evidence="8">
        <name>Mn(2+)</name>
        <dbReference type="ChEBI" id="CHEBI:29035"/>
    </cofactor>
    <cofactor evidence="8">
        <name>Fe(2+)</name>
        <dbReference type="ChEBI" id="CHEBI:29033"/>
    </cofactor>
    <text evidence="8">Binds 1 Mn(2+) or Fe(2+) ion per subunit.</text>
</comment>
<comment type="cofactor">
    <cofactor evidence="7">
        <name>Zn(2+)</name>
        <dbReference type="ChEBI" id="CHEBI:29105"/>
    </cofactor>
    <text evidence="7">Binds 1 zinc ion per subunit.</text>
</comment>
<evidence type="ECO:0000256" key="4">
    <source>
        <dbReference type="ARBA" id="ARBA00023015"/>
    </source>
</evidence>
<evidence type="ECO:0000313" key="10">
    <source>
        <dbReference type="Proteomes" id="UP000196355"/>
    </source>
</evidence>
<evidence type="ECO:0000256" key="3">
    <source>
        <dbReference type="ARBA" id="ARBA00022833"/>
    </source>
</evidence>
<dbReference type="EMBL" id="MVAG01000103">
    <property type="protein sequence ID" value="OVE58721.1"/>
    <property type="molecule type" value="Genomic_DNA"/>
</dbReference>
<sequence length="133" mass="15259">MKQTRSTQAKTEILKLITESDHALSHADIQLKLGDLCNRVTIYRVLERLEEEGIVHRIVNVDGVVNFAKCRGCSEIHHHNHLHFNCEKCKSVTCIENVVPEIRLPENFIINQYNFLVSGICEDCSKKEMEKGL</sequence>
<dbReference type="Gene3D" id="1.10.10.10">
    <property type="entry name" value="Winged helix-like DNA-binding domain superfamily/Winged helix DNA-binding domain"/>
    <property type="match status" value="1"/>
</dbReference>
<dbReference type="RefSeq" id="WP_087708093.1">
    <property type="nucleotide sequence ID" value="NZ_MVAG01000103.1"/>
</dbReference>
<evidence type="ECO:0000256" key="2">
    <source>
        <dbReference type="ARBA" id="ARBA00022491"/>
    </source>
</evidence>
<protein>
    <submittedName>
        <fullName evidence="9">Fur family transcriptional regulator</fullName>
    </submittedName>
</protein>
<accession>A0A202C4Q3</accession>
<dbReference type="SUPFAM" id="SSF46785">
    <property type="entry name" value="Winged helix' DNA-binding domain"/>
    <property type="match status" value="1"/>
</dbReference>
<keyword evidence="6" id="KW-0804">Transcription</keyword>
<keyword evidence="10" id="KW-1185">Reference proteome</keyword>
<dbReference type="AlphaFoldDB" id="A0A202C4Q3"/>
<dbReference type="InterPro" id="IPR036390">
    <property type="entry name" value="WH_DNA-bd_sf"/>
</dbReference>
<dbReference type="Pfam" id="PF01475">
    <property type="entry name" value="FUR"/>
    <property type="match status" value="1"/>
</dbReference>
<organism evidence="9 10">
    <name type="scientific">Chryseobacterium mucoviscidosis</name>
    <dbReference type="NCBI Taxonomy" id="1945581"/>
    <lineage>
        <taxon>Bacteria</taxon>
        <taxon>Pseudomonadati</taxon>
        <taxon>Bacteroidota</taxon>
        <taxon>Flavobacteriia</taxon>
        <taxon>Flavobacteriales</taxon>
        <taxon>Weeksellaceae</taxon>
        <taxon>Chryseobacterium group</taxon>
        <taxon>Chryseobacterium</taxon>
    </lineage>
</organism>
<dbReference type="GO" id="GO:0045892">
    <property type="term" value="P:negative regulation of DNA-templated transcription"/>
    <property type="evidence" value="ECO:0007669"/>
    <property type="project" value="TreeGrafter"/>
</dbReference>
<evidence type="ECO:0000313" key="9">
    <source>
        <dbReference type="EMBL" id="OVE58721.1"/>
    </source>
</evidence>
<feature type="binding site" evidence="7">
    <location>
        <position position="121"/>
    </location>
    <ligand>
        <name>Zn(2+)</name>
        <dbReference type="ChEBI" id="CHEBI:29105"/>
    </ligand>
</feature>
<dbReference type="PANTHER" id="PTHR33202">
    <property type="entry name" value="ZINC UPTAKE REGULATION PROTEIN"/>
    <property type="match status" value="1"/>
</dbReference>
<evidence type="ECO:0000256" key="6">
    <source>
        <dbReference type="ARBA" id="ARBA00023163"/>
    </source>
</evidence>
<feature type="binding site" evidence="7">
    <location>
        <position position="124"/>
    </location>
    <ligand>
        <name>Zn(2+)</name>
        <dbReference type="ChEBI" id="CHEBI:29105"/>
    </ligand>
</feature>
<comment type="similarity">
    <text evidence="1">Belongs to the Fur family.</text>
</comment>
<keyword evidence="4" id="KW-0805">Transcription regulation</keyword>
<comment type="caution">
    <text evidence="9">The sequence shown here is derived from an EMBL/GenBank/DDBJ whole genome shotgun (WGS) entry which is preliminary data.</text>
</comment>
<dbReference type="Proteomes" id="UP000196355">
    <property type="component" value="Unassembled WGS sequence"/>
</dbReference>